<keyword evidence="3" id="KW-0255">Endonuclease</keyword>
<comment type="cofactor">
    <cofactor evidence="1">
        <name>a divalent metal cation</name>
        <dbReference type="ChEBI" id="CHEBI:60240"/>
    </cofactor>
</comment>
<dbReference type="InterPro" id="IPR013527">
    <property type="entry name" value="YicC-like_N"/>
</dbReference>
<dbReference type="PANTHER" id="PTHR30636:SF3">
    <property type="entry name" value="UPF0701 PROTEIN YICC"/>
    <property type="match status" value="1"/>
</dbReference>
<dbReference type="RefSeq" id="WP_148986560.1">
    <property type="nucleotide sequence ID" value="NZ_VTEV01000001.1"/>
</dbReference>
<dbReference type="Pfam" id="PF08340">
    <property type="entry name" value="YicC-like_C"/>
    <property type="match status" value="1"/>
</dbReference>
<comment type="similarity">
    <text evidence="5">Belongs to the YicC/YloC family.</text>
</comment>
<evidence type="ECO:0000313" key="8">
    <source>
        <dbReference type="EMBL" id="TYS70653.1"/>
    </source>
</evidence>
<evidence type="ECO:0000256" key="3">
    <source>
        <dbReference type="ARBA" id="ARBA00022759"/>
    </source>
</evidence>
<evidence type="ECO:0000259" key="6">
    <source>
        <dbReference type="Pfam" id="PF03755"/>
    </source>
</evidence>
<dbReference type="EMBL" id="VTEV01000001">
    <property type="protein sequence ID" value="TYS70653.1"/>
    <property type="molecule type" value="Genomic_DNA"/>
</dbReference>
<evidence type="ECO:0000256" key="1">
    <source>
        <dbReference type="ARBA" id="ARBA00001968"/>
    </source>
</evidence>
<dbReference type="InterPro" id="IPR013551">
    <property type="entry name" value="YicC-like_C"/>
</dbReference>
<feature type="domain" description="Endoribonuclease YicC-like N-terminal" evidence="6">
    <location>
        <begin position="2"/>
        <end position="157"/>
    </location>
</feature>
<keyword evidence="2" id="KW-0540">Nuclease</keyword>
<dbReference type="GO" id="GO:0016787">
    <property type="term" value="F:hydrolase activity"/>
    <property type="evidence" value="ECO:0007669"/>
    <property type="project" value="UniProtKB-KW"/>
</dbReference>
<sequence length="291" mass="33115">MVKSMTGFGRAEATQGPYQILVEMKSVNHRFCEINIRMPKQFLAMEETMKKVVSSYLQRGRIEMFITIEGQDTQDKHLNVDWELLSAYIDSIHKVKDRYQISGSIEINDILKLENVFTIMETQTGMEAIGELLLEQIHSASKQLVAMRSAEGDQLKKDIITHLNFIGTMSEQLAELCPTVVEAYRLRLEKKLKEYLGSQIDEQRILAEAAIFADKADINEELKRINSHLGQFTQSLHSTGPVGRKLDFLVQELNREVNTIGSKANNANIANLVVEMKACLEKIKEQVQNIE</sequence>
<comment type="caution">
    <text evidence="8">The sequence shown here is derived from an EMBL/GenBank/DDBJ whole genome shotgun (WGS) entry which is preliminary data.</text>
</comment>
<dbReference type="Pfam" id="PF03755">
    <property type="entry name" value="YicC-like_N"/>
    <property type="match status" value="1"/>
</dbReference>
<dbReference type="STRING" id="79883.GCA_001636495_03076"/>
<evidence type="ECO:0000313" key="9">
    <source>
        <dbReference type="Proteomes" id="UP000322524"/>
    </source>
</evidence>
<evidence type="ECO:0000256" key="4">
    <source>
        <dbReference type="ARBA" id="ARBA00022801"/>
    </source>
</evidence>
<evidence type="ECO:0000256" key="5">
    <source>
        <dbReference type="ARBA" id="ARBA00035648"/>
    </source>
</evidence>
<proteinExistence type="inferred from homology"/>
<dbReference type="NCBIfam" id="TIGR00255">
    <property type="entry name" value="YicC/YloC family endoribonuclease"/>
    <property type="match status" value="1"/>
</dbReference>
<dbReference type="Proteomes" id="UP000322524">
    <property type="component" value="Unassembled WGS sequence"/>
</dbReference>
<reference evidence="8 9" key="1">
    <citation type="submission" date="2019-08" db="EMBL/GenBank/DDBJ databases">
        <title>Bacillus genomes from the desert of Cuatro Cienegas, Coahuila.</title>
        <authorList>
            <person name="Olmedo-Alvarez G."/>
        </authorList>
    </citation>
    <scope>NUCLEOTIDE SEQUENCE [LARGE SCALE GENOMIC DNA]</scope>
    <source>
        <strain evidence="8 9">CH28_1T</strain>
    </source>
</reference>
<keyword evidence="4" id="KW-0378">Hydrolase</keyword>
<dbReference type="GO" id="GO:0004521">
    <property type="term" value="F:RNA endonuclease activity"/>
    <property type="evidence" value="ECO:0007669"/>
    <property type="project" value="InterPro"/>
</dbReference>
<accession>A0A5D4T4W6</accession>
<dbReference type="AlphaFoldDB" id="A0A5D4T4W6"/>
<gene>
    <name evidence="8" type="ORF">FZC76_01815</name>
</gene>
<protein>
    <submittedName>
        <fullName evidence="8">YicC family protein</fullName>
    </submittedName>
</protein>
<organism evidence="8 9">
    <name type="scientific">Sutcliffiella horikoshii</name>
    <dbReference type="NCBI Taxonomy" id="79883"/>
    <lineage>
        <taxon>Bacteria</taxon>
        <taxon>Bacillati</taxon>
        <taxon>Bacillota</taxon>
        <taxon>Bacilli</taxon>
        <taxon>Bacillales</taxon>
        <taxon>Bacillaceae</taxon>
        <taxon>Sutcliffiella</taxon>
    </lineage>
</organism>
<feature type="domain" description="Endoribonuclease YicC-like C-terminal" evidence="7">
    <location>
        <begin position="175"/>
        <end position="291"/>
    </location>
</feature>
<dbReference type="OrthoDB" id="9771229at2"/>
<evidence type="ECO:0000256" key="2">
    <source>
        <dbReference type="ARBA" id="ARBA00022722"/>
    </source>
</evidence>
<dbReference type="InterPro" id="IPR005229">
    <property type="entry name" value="YicC/YloC-like"/>
</dbReference>
<evidence type="ECO:0000259" key="7">
    <source>
        <dbReference type="Pfam" id="PF08340"/>
    </source>
</evidence>
<name>A0A5D4T4W6_9BACI</name>
<dbReference type="PANTHER" id="PTHR30636">
    <property type="entry name" value="UPF0701 PROTEIN YICC"/>
    <property type="match status" value="1"/>
</dbReference>